<proteinExistence type="predicted"/>
<reference evidence="1" key="1">
    <citation type="submission" date="2018-05" db="EMBL/GenBank/DDBJ databases">
        <authorList>
            <person name="Lanie J.A."/>
            <person name="Ng W.-L."/>
            <person name="Kazmierczak K.M."/>
            <person name="Andrzejewski T.M."/>
            <person name="Davidsen T.M."/>
            <person name="Wayne K.J."/>
            <person name="Tettelin H."/>
            <person name="Glass J.I."/>
            <person name="Rusch D."/>
            <person name="Podicherti R."/>
            <person name="Tsui H.-C.T."/>
            <person name="Winkler M.E."/>
        </authorList>
    </citation>
    <scope>NUCLEOTIDE SEQUENCE</scope>
</reference>
<feature type="non-terminal residue" evidence="1">
    <location>
        <position position="1"/>
    </location>
</feature>
<organism evidence="1">
    <name type="scientific">marine metagenome</name>
    <dbReference type="NCBI Taxonomy" id="408172"/>
    <lineage>
        <taxon>unclassified sequences</taxon>
        <taxon>metagenomes</taxon>
        <taxon>ecological metagenomes</taxon>
    </lineage>
</organism>
<dbReference type="EMBL" id="UINC01156424">
    <property type="protein sequence ID" value="SVD52831.1"/>
    <property type="molecule type" value="Genomic_DNA"/>
</dbReference>
<accession>A0A382W3Y5</accession>
<name>A0A382W3Y5_9ZZZZ</name>
<evidence type="ECO:0000313" key="1">
    <source>
        <dbReference type="EMBL" id="SVD52831.1"/>
    </source>
</evidence>
<gene>
    <name evidence="1" type="ORF">METZ01_LOCUS405685</name>
</gene>
<sequence length="165" mass="17871">VVDLEADIEFVGNLYEYTPYLAGIPLASEDLPWGRVSTYVTIRKEILGLSIPLLAKAQLYGGLGFNKHKVVPIMTADVIKDALGGNDLEAALKLFEADTEEGAKDLAKSMLDNVEDVSGFHLQAGVRGKLLMFNAFVNARYTIAKDVIPDKSGYPSLWVGLAIGI</sequence>
<dbReference type="AlphaFoldDB" id="A0A382W3Y5"/>
<protein>
    <submittedName>
        <fullName evidence="1">Uncharacterized protein</fullName>
    </submittedName>
</protein>